<dbReference type="RefSeq" id="WP_052556274.1">
    <property type="nucleotide sequence ID" value="NZ_JMCC02000106.1"/>
</dbReference>
<feature type="chain" id="PRO_5002146984" evidence="5">
    <location>
        <begin position="30"/>
        <end position="432"/>
    </location>
</feature>
<comment type="caution">
    <text evidence="6">The sequence shown here is derived from an EMBL/GenBank/DDBJ whole genome shotgun (WGS) entry which is preliminary data.</text>
</comment>
<keyword evidence="3" id="KW-1015">Disulfide bond</keyword>
<dbReference type="EMBL" id="JMCC02000106">
    <property type="protein sequence ID" value="KIG13125.1"/>
    <property type="molecule type" value="Genomic_DNA"/>
</dbReference>
<proteinExistence type="predicted"/>
<evidence type="ECO:0000256" key="5">
    <source>
        <dbReference type="SAM" id="SignalP"/>
    </source>
</evidence>
<name>A0A0C2CU35_9BACT</name>
<evidence type="ECO:0000313" key="7">
    <source>
        <dbReference type="Proteomes" id="UP000031599"/>
    </source>
</evidence>
<accession>A0A0C2CU35</accession>
<evidence type="ECO:0000256" key="3">
    <source>
        <dbReference type="ARBA" id="ARBA00023157"/>
    </source>
</evidence>
<sequence>MNRLHLDRSLISLATLGLVLMPLACTGDADDGMSQFSSLTYTGGSASGDGDGDEDTDTDTGTDTDEPPPNCGDGIVDTGEECDLGQANSEGGQCTTLCTIAACGDGFVFEGYEECDDGNASNTDDCTNECQTAVCGDGYVHDGVEICDDGNDDESDECTSACTNSTCGDGVVQVGEQCDDGNDNDADDCPGSCQFAFCGDGYLRAGVEQCDDGNMDSDDACIAGTCVDAFCGDGYLYEGVEECDDANMDDTDACPTSCIPAFCGDGFTFVGMEECDDANMVDDDFCMNDCSSNGWYDDFESNNLLTLPWATNGSANWATSGTQPHEGAYVAASGTITHNQNTNLEVTLMAPQAGEVSFWYRVSSENNFDYLRFYIDNVQQGNGWSGVVGWTKAVYPIGAGNHTFRWTYSKDGSVNSNEDKVYIDEVYVGPPP</sequence>
<dbReference type="NCBIfam" id="TIGR02232">
    <property type="entry name" value="myxo_disulf_rpt"/>
    <property type="match status" value="3"/>
</dbReference>
<organism evidence="6 7">
    <name type="scientific">Enhygromyxa salina</name>
    <dbReference type="NCBI Taxonomy" id="215803"/>
    <lineage>
        <taxon>Bacteria</taxon>
        <taxon>Pseudomonadati</taxon>
        <taxon>Myxococcota</taxon>
        <taxon>Polyangia</taxon>
        <taxon>Nannocystales</taxon>
        <taxon>Nannocystaceae</taxon>
        <taxon>Enhygromyxa</taxon>
    </lineage>
</organism>
<evidence type="ECO:0000256" key="2">
    <source>
        <dbReference type="ARBA" id="ARBA00022737"/>
    </source>
</evidence>
<evidence type="ECO:0000256" key="1">
    <source>
        <dbReference type="ARBA" id="ARBA00022729"/>
    </source>
</evidence>
<evidence type="ECO:0000313" key="6">
    <source>
        <dbReference type="EMBL" id="KIG13125.1"/>
    </source>
</evidence>
<dbReference type="Pfam" id="PF13948">
    <property type="entry name" value="DUF4215"/>
    <property type="match status" value="2"/>
</dbReference>
<feature type="signal peptide" evidence="5">
    <location>
        <begin position="1"/>
        <end position="29"/>
    </location>
</feature>
<feature type="compositionally biased region" description="Acidic residues" evidence="4">
    <location>
        <begin position="50"/>
        <end position="66"/>
    </location>
</feature>
<gene>
    <name evidence="6" type="ORF">DB30_00503</name>
</gene>
<protein>
    <submittedName>
        <fullName evidence="6">Microbial collagenase, secreted</fullName>
    </submittedName>
</protein>
<dbReference type="Proteomes" id="UP000031599">
    <property type="component" value="Unassembled WGS sequence"/>
</dbReference>
<dbReference type="PANTHER" id="PTHR38934:SF6">
    <property type="entry name" value="CHROMOSOME UNDETERMINED SCAFFOLD_176, WHOLE GENOME SHOTGUN SEQUENCE"/>
    <property type="match status" value="1"/>
</dbReference>
<dbReference type="InterPro" id="IPR011936">
    <property type="entry name" value="Myxo_disulph_rpt"/>
</dbReference>
<keyword evidence="2" id="KW-0677">Repeat</keyword>
<keyword evidence="1 5" id="KW-0732">Signal</keyword>
<feature type="region of interest" description="Disordered" evidence="4">
    <location>
        <begin position="40"/>
        <end position="77"/>
    </location>
</feature>
<dbReference type="AlphaFoldDB" id="A0A0C2CU35"/>
<evidence type="ECO:0000256" key="4">
    <source>
        <dbReference type="SAM" id="MobiDB-lite"/>
    </source>
</evidence>
<dbReference type="PANTHER" id="PTHR38934">
    <property type="entry name" value="HYPHALLY REGULATED CELL WALL PROTEIN 1"/>
    <property type="match status" value="1"/>
</dbReference>
<reference evidence="6 7" key="1">
    <citation type="submission" date="2014-12" db="EMBL/GenBank/DDBJ databases">
        <title>Genome assembly of Enhygromyxa salina DSM 15201.</title>
        <authorList>
            <person name="Sharma G."/>
            <person name="Subramanian S."/>
        </authorList>
    </citation>
    <scope>NUCLEOTIDE SEQUENCE [LARGE SCALE GENOMIC DNA]</scope>
    <source>
        <strain evidence="6 7">DSM 15201</strain>
    </source>
</reference>